<comment type="subcellular location">
    <subcellularLocation>
        <location evidence="1">Cytoplasm</location>
    </subcellularLocation>
</comment>
<dbReference type="PANTHER" id="PTHR36438:SF1">
    <property type="entry name" value="IRON-SULFUR CLUSTER REPAIR PROTEIN YTFE"/>
    <property type="match status" value="1"/>
</dbReference>
<proteinExistence type="predicted"/>
<dbReference type="OrthoDB" id="977349at2"/>
<gene>
    <name evidence="2" type="ORF">M23134_00743</name>
</gene>
<dbReference type="eggNOG" id="COG2846">
    <property type="taxonomic scope" value="Bacteria"/>
</dbReference>
<evidence type="ECO:0008006" key="4">
    <source>
        <dbReference type="Google" id="ProtNLM"/>
    </source>
</evidence>
<evidence type="ECO:0000313" key="3">
    <source>
        <dbReference type="Proteomes" id="UP000004095"/>
    </source>
</evidence>
<evidence type="ECO:0000256" key="1">
    <source>
        <dbReference type="ARBA" id="ARBA00004496"/>
    </source>
</evidence>
<reference evidence="2 3" key="1">
    <citation type="submission" date="2007-01" db="EMBL/GenBank/DDBJ databases">
        <authorList>
            <person name="Haygood M."/>
            <person name="Podell S."/>
            <person name="Anderson C."/>
            <person name="Hopkinson B."/>
            <person name="Roe K."/>
            <person name="Barbeau K."/>
            <person name="Gaasterland T."/>
            <person name="Ferriera S."/>
            <person name="Johnson J."/>
            <person name="Kravitz S."/>
            <person name="Beeson K."/>
            <person name="Sutton G."/>
            <person name="Rogers Y.-H."/>
            <person name="Friedman R."/>
            <person name="Frazier M."/>
            <person name="Venter J.C."/>
        </authorList>
    </citation>
    <scope>NUCLEOTIDE SEQUENCE [LARGE SCALE GENOMIC DNA]</scope>
    <source>
        <strain evidence="2 3">ATCC 23134</strain>
    </source>
</reference>
<dbReference type="Proteomes" id="UP000004095">
    <property type="component" value="Unassembled WGS sequence"/>
</dbReference>
<name>A1ZS54_MICM2</name>
<dbReference type="RefSeq" id="WP_002700278.1">
    <property type="nucleotide sequence ID" value="NZ_AAWS01000030.1"/>
</dbReference>
<keyword evidence="3" id="KW-1185">Reference proteome</keyword>
<dbReference type="AlphaFoldDB" id="A1ZS54"/>
<dbReference type="Gene3D" id="1.20.120.520">
    <property type="entry name" value="nmb1532 protein domain like"/>
    <property type="match status" value="1"/>
</dbReference>
<comment type="caution">
    <text evidence="2">The sequence shown here is derived from an EMBL/GenBank/DDBJ whole genome shotgun (WGS) entry which is preliminary data.</text>
</comment>
<dbReference type="GO" id="GO:0005737">
    <property type="term" value="C:cytoplasm"/>
    <property type="evidence" value="ECO:0007669"/>
    <property type="project" value="UniProtKB-SubCell"/>
</dbReference>
<protein>
    <recommendedName>
        <fullName evidence="4">Iron-sulfur cluster repair di-iron protein</fullName>
    </recommendedName>
</protein>
<dbReference type="PANTHER" id="PTHR36438">
    <property type="entry name" value="IRON-SULFUR CLUSTER REPAIR PROTEIN YTFE"/>
    <property type="match status" value="1"/>
</dbReference>
<evidence type="ECO:0000313" key="2">
    <source>
        <dbReference type="EMBL" id="EAY26777.1"/>
    </source>
</evidence>
<accession>A1ZS54</accession>
<dbReference type="InterPro" id="IPR019903">
    <property type="entry name" value="RIC_family"/>
</dbReference>
<sequence length="247" mass="29231">MRLVAKKINELVTENYVYAAVLHYFGIEFYNYSNDTLAQVCKARNLNVEKVVSSLEAIHHQPKELPLNTYPADLVIEYLRHAHYVFINEKLPYMASLIENLDPQKIGNAHTIRDLQLLFPLFTEDFIHHIHEEEDTFFRYVMLLMGASQGHYNASKLHYEMEKNQVHLLAIEHDTHDDEMKGIRDITNNYYLDQNAHLHLRVLFMELQALEKDLQVHAKIENQILFPKALQLELKVKQMLKKRHHYN</sequence>
<organism evidence="2 3">
    <name type="scientific">Microscilla marina ATCC 23134</name>
    <dbReference type="NCBI Taxonomy" id="313606"/>
    <lineage>
        <taxon>Bacteria</taxon>
        <taxon>Pseudomonadati</taxon>
        <taxon>Bacteroidota</taxon>
        <taxon>Cytophagia</taxon>
        <taxon>Cytophagales</taxon>
        <taxon>Microscillaceae</taxon>
        <taxon>Microscilla</taxon>
    </lineage>
</organism>
<dbReference type="EMBL" id="AAWS01000030">
    <property type="protein sequence ID" value="EAY26777.1"/>
    <property type="molecule type" value="Genomic_DNA"/>
</dbReference>